<accession>A0AAD2CZC8</accession>
<proteinExistence type="predicted"/>
<dbReference type="EMBL" id="CAMPGE010016086">
    <property type="protein sequence ID" value="CAI2374662.1"/>
    <property type="molecule type" value="Genomic_DNA"/>
</dbReference>
<comment type="caution">
    <text evidence="1">The sequence shown here is derived from an EMBL/GenBank/DDBJ whole genome shotgun (WGS) entry which is preliminary data.</text>
</comment>
<keyword evidence="2" id="KW-1185">Reference proteome</keyword>
<sequence>MQIHPLSVRLKSLKGNNTSAMTGTDTSTRNGMRISSIHCIPDLNGMVKSRNGNVNLPSLPQTIDLIRDNSGSNFCFPNISSKQNISFKTMNKSLKLRLKKDKSAEKITINCSKIGKLNLKPANQYKFHKLPNKLTKIPTFGSQHSARNYHKLSHYCKVAPAKQRARYSHDWKRFSIKKIPKSHSQNKVRCSEDTMFHPKYAPKEEPVITLKQTEDTPSKKFERMHKRKLQRVKSHKKQLESAFKKSFCTFLEKVEKVTKEAQKSFDL</sequence>
<reference evidence="1" key="1">
    <citation type="submission" date="2023-07" db="EMBL/GenBank/DDBJ databases">
        <authorList>
            <consortium name="AG Swart"/>
            <person name="Singh M."/>
            <person name="Singh A."/>
            <person name="Seah K."/>
            <person name="Emmerich C."/>
        </authorList>
    </citation>
    <scope>NUCLEOTIDE SEQUENCE</scope>
    <source>
        <strain evidence="1">DP1</strain>
    </source>
</reference>
<gene>
    <name evidence="1" type="ORF">ECRASSUSDP1_LOCUS16019</name>
</gene>
<name>A0AAD2CZC8_EUPCR</name>
<organism evidence="1 2">
    <name type="scientific">Euplotes crassus</name>
    <dbReference type="NCBI Taxonomy" id="5936"/>
    <lineage>
        <taxon>Eukaryota</taxon>
        <taxon>Sar</taxon>
        <taxon>Alveolata</taxon>
        <taxon>Ciliophora</taxon>
        <taxon>Intramacronucleata</taxon>
        <taxon>Spirotrichea</taxon>
        <taxon>Hypotrichia</taxon>
        <taxon>Euplotida</taxon>
        <taxon>Euplotidae</taxon>
        <taxon>Moneuplotes</taxon>
    </lineage>
</organism>
<dbReference type="Proteomes" id="UP001295684">
    <property type="component" value="Unassembled WGS sequence"/>
</dbReference>
<evidence type="ECO:0000313" key="2">
    <source>
        <dbReference type="Proteomes" id="UP001295684"/>
    </source>
</evidence>
<evidence type="ECO:0000313" key="1">
    <source>
        <dbReference type="EMBL" id="CAI2374662.1"/>
    </source>
</evidence>
<dbReference type="AlphaFoldDB" id="A0AAD2CZC8"/>
<protein>
    <submittedName>
        <fullName evidence="1">Uncharacterized protein</fullName>
    </submittedName>
</protein>